<dbReference type="Gene3D" id="3.40.50.300">
    <property type="entry name" value="P-loop containing nucleotide triphosphate hydrolases"/>
    <property type="match status" value="1"/>
</dbReference>
<dbReference type="InterPro" id="IPR052922">
    <property type="entry name" value="Cytidylate_Kinase-2"/>
</dbReference>
<dbReference type="InterPro" id="IPR027417">
    <property type="entry name" value="P-loop_NTPase"/>
</dbReference>
<gene>
    <name evidence="1" type="ORF">METZ01_LOCUS120315</name>
</gene>
<sequence>MNKKSQDKNSPPDSPPHFPFARIYVTGVSAAGKSDLARRISDALRLPYVELDTLYWKTNWVGATDLEMSDNLRQELSKDKWVIDGRQDLSHDTLIVPRSQVVIWLDLPLHVITYQVIKRTLERATKRRRLWAGNIENPWLAIVNWIRFTFVPYYRLRRSYIGQYRDSPDLEFALIRLRNRKQIRGFVSVL</sequence>
<name>A0A381XSS9_9ZZZZ</name>
<dbReference type="AlphaFoldDB" id="A0A381XSS9"/>
<organism evidence="1">
    <name type="scientific">marine metagenome</name>
    <dbReference type="NCBI Taxonomy" id="408172"/>
    <lineage>
        <taxon>unclassified sequences</taxon>
        <taxon>metagenomes</taxon>
        <taxon>ecological metagenomes</taxon>
    </lineage>
</organism>
<evidence type="ECO:0000313" key="1">
    <source>
        <dbReference type="EMBL" id="SVA67461.1"/>
    </source>
</evidence>
<accession>A0A381XSS9</accession>
<reference evidence="1" key="1">
    <citation type="submission" date="2018-05" db="EMBL/GenBank/DDBJ databases">
        <authorList>
            <person name="Lanie J.A."/>
            <person name="Ng W.-L."/>
            <person name="Kazmierczak K.M."/>
            <person name="Andrzejewski T.M."/>
            <person name="Davidsen T.M."/>
            <person name="Wayne K.J."/>
            <person name="Tettelin H."/>
            <person name="Glass J.I."/>
            <person name="Rusch D."/>
            <person name="Podicherti R."/>
            <person name="Tsui H.-C.T."/>
            <person name="Winkler M.E."/>
        </authorList>
    </citation>
    <scope>NUCLEOTIDE SEQUENCE</scope>
</reference>
<dbReference type="PANTHER" id="PTHR37816:SF1">
    <property type="entry name" value="TOXIN"/>
    <property type="match status" value="1"/>
</dbReference>
<dbReference type="EMBL" id="UINC01016148">
    <property type="protein sequence ID" value="SVA67461.1"/>
    <property type="molecule type" value="Genomic_DNA"/>
</dbReference>
<dbReference type="SUPFAM" id="SSF52540">
    <property type="entry name" value="P-loop containing nucleoside triphosphate hydrolases"/>
    <property type="match status" value="1"/>
</dbReference>
<proteinExistence type="predicted"/>
<protein>
    <recommendedName>
        <fullName evidence="2">Adenylate kinase</fullName>
    </recommendedName>
</protein>
<dbReference type="PANTHER" id="PTHR37816">
    <property type="entry name" value="YALI0E33011P"/>
    <property type="match status" value="1"/>
</dbReference>
<evidence type="ECO:0008006" key="2">
    <source>
        <dbReference type="Google" id="ProtNLM"/>
    </source>
</evidence>